<keyword evidence="2" id="KW-0472">Membrane</keyword>
<feature type="domain" description="Immunoglobulin" evidence="4">
    <location>
        <begin position="235"/>
        <end position="332"/>
    </location>
</feature>
<dbReference type="PANTHER" id="PTHR21063">
    <property type="entry name" value="LFA-3"/>
    <property type="match status" value="1"/>
</dbReference>
<feature type="region of interest" description="Disordered" evidence="1">
    <location>
        <begin position="516"/>
        <end position="541"/>
    </location>
</feature>
<dbReference type="SUPFAM" id="SSF48726">
    <property type="entry name" value="Immunoglobulin"/>
    <property type="match status" value="4"/>
</dbReference>
<dbReference type="Proteomes" id="UP000281406">
    <property type="component" value="Unassembled WGS sequence"/>
</dbReference>
<evidence type="ECO:0000313" key="5">
    <source>
        <dbReference type="EMBL" id="ROI15254.1"/>
    </source>
</evidence>
<dbReference type="InterPro" id="IPR003599">
    <property type="entry name" value="Ig_sub"/>
</dbReference>
<dbReference type="InterPro" id="IPR013783">
    <property type="entry name" value="Ig-like_fold"/>
</dbReference>
<dbReference type="SMART" id="SM00408">
    <property type="entry name" value="IGc2"/>
    <property type="match status" value="3"/>
</dbReference>
<dbReference type="OrthoDB" id="8896918at2759"/>
<dbReference type="EMBL" id="RJVU01079885">
    <property type="protein sequence ID" value="ROI15254.1"/>
    <property type="molecule type" value="Genomic_DNA"/>
</dbReference>
<dbReference type="Gene3D" id="2.60.40.10">
    <property type="entry name" value="Immunoglobulins"/>
    <property type="match status" value="4"/>
</dbReference>
<feature type="domain" description="Immunoglobulin subtype 2" evidence="3">
    <location>
        <begin position="348"/>
        <end position="431"/>
    </location>
</feature>
<dbReference type="InterPro" id="IPR003598">
    <property type="entry name" value="Ig_sub2"/>
</dbReference>
<feature type="domain" description="Immunoglobulin subtype 2" evidence="3">
    <location>
        <begin position="236"/>
        <end position="322"/>
    </location>
</feature>
<feature type="transmembrane region" description="Helical" evidence="2">
    <location>
        <begin position="449"/>
        <end position="470"/>
    </location>
</feature>
<evidence type="ECO:0000259" key="4">
    <source>
        <dbReference type="SMART" id="SM00409"/>
    </source>
</evidence>
<feature type="domain" description="Immunoglobulin subtype 2" evidence="3">
    <location>
        <begin position="26"/>
        <end position="112"/>
    </location>
</feature>
<dbReference type="AlphaFoldDB" id="A0A3N0XD10"/>
<feature type="domain" description="Immunoglobulin" evidence="4">
    <location>
        <begin position="342"/>
        <end position="442"/>
    </location>
</feature>
<dbReference type="InterPro" id="IPR013106">
    <property type="entry name" value="Ig_V-set"/>
</dbReference>
<evidence type="ECO:0000256" key="1">
    <source>
        <dbReference type="SAM" id="MobiDB-lite"/>
    </source>
</evidence>
<reference evidence="5 6" key="1">
    <citation type="submission" date="2018-10" db="EMBL/GenBank/DDBJ databases">
        <title>Genome assembly for a Yunnan-Guizhou Plateau 3E fish, Anabarilius grahami (Regan), and its evolutionary and genetic applications.</title>
        <authorList>
            <person name="Jiang W."/>
        </authorList>
    </citation>
    <scope>NUCLEOTIDE SEQUENCE [LARGE SCALE GENOMIC DNA]</scope>
    <source>
        <strain evidence="5">AG-KIZ</strain>
        <tissue evidence="5">Muscle</tissue>
    </source>
</reference>
<name>A0A3N0XD10_ANAGA</name>
<keyword evidence="2" id="KW-0812">Transmembrane</keyword>
<dbReference type="InterPro" id="IPR036179">
    <property type="entry name" value="Ig-like_dom_sf"/>
</dbReference>
<gene>
    <name evidence="5" type="ORF">DPX16_1407</name>
</gene>
<dbReference type="PANTHER" id="PTHR21063:SF4">
    <property type="entry name" value="CD48 ANTIGEN-RELATED"/>
    <property type="match status" value="1"/>
</dbReference>
<evidence type="ECO:0000313" key="6">
    <source>
        <dbReference type="Proteomes" id="UP000281406"/>
    </source>
</evidence>
<sequence length="541" mass="60637">MDLYKVFVIQHIRSCVCSDRESVSVKEGDSVTLHTGVQTKQEEEIKWYFNGIRIAQINRDQSKICTDVQCNEGTERFRDRLKLDHQTGSLTITNITNTDSGEYELVLFSSSNSESIFNVTVRGVSADEQYKMKTISVIRGEYVILDPDEELKGEMMWYFNDNIIAKITGDPNKSCIDVQYEDERYRGRLMVSQTGSLIITDTRIKDSGVYRLLVINNSNSFSISRAKSFNLSVFVMEGDSVTLNTNVETDKQEDISWYISNARIAQISGDLSLICTDVQCNEGTERFRDRLKLDHQTGSLTIMNTRNTDSGEYKLLITSSSDSEKIFSVTVHGVSAAERDEMKRKSVKEEESVTLDPGVIKYPNDVMTWHFNNTRVAEITGDPSKICTYVQTDERFRDRLKLDHQTGSLTITNTRNTDSGEYKLQISRSSFNIKRGFSVSVTDSGLSSAAAAGIAVGVLLPVAAVVIFCCKRQVRRKDTRMQHNDQAKDLSPNQNVIPLVDDANETSSNQTDALLTNTTNANGLSPNQSKIEPEAASETSM</sequence>
<dbReference type="Pfam" id="PF07686">
    <property type="entry name" value="V-set"/>
    <property type="match status" value="1"/>
</dbReference>
<evidence type="ECO:0008006" key="7">
    <source>
        <dbReference type="Google" id="ProtNLM"/>
    </source>
</evidence>
<dbReference type="Pfam" id="PF13927">
    <property type="entry name" value="Ig_3"/>
    <property type="match status" value="1"/>
</dbReference>
<keyword evidence="6" id="KW-1185">Reference proteome</keyword>
<accession>A0A3N0XD10</accession>
<feature type="domain" description="Immunoglobulin" evidence="4">
    <location>
        <begin position="132"/>
        <end position="234"/>
    </location>
</feature>
<feature type="domain" description="Immunoglobulin" evidence="4">
    <location>
        <begin position="20"/>
        <end position="122"/>
    </location>
</feature>
<comment type="caution">
    <text evidence="5">The sequence shown here is derived from an EMBL/GenBank/DDBJ whole genome shotgun (WGS) entry which is preliminary data.</text>
</comment>
<protein>
    <recommendedName>
        <fullName evidence="7">Ig-like domain-containing protein</fullName>
    </recommendedName>
</protein>
<dbReference type="SMART" id="SM00409">
    <property type="entry name" value="IG"/>
    <property type="match status" value="4"/>
</dbReference>
<proteinExistence type="predicted"/>
<organism evidence="5 6">
    <name type="scientific">Anabarilius grahami</name>
    <name type="common">Kanglang fish</name>
    <name type="synonym">Barilius grahami</name>
    <dbReference type="NCBI Taxonomy" id="495550"/>
    <lineage>
        <taxon>Eukaryota</taxon>
        <taxon>Metazoa</taxon>
        <taxon>Chordata</taxon>
        <taxon>Craniata</taxon>
        <taxon>Vertebrata</taxon>
        <taxon>Euteleostomi</taxon>
        <taxon>Actinopterygii</taxon>
        <taxon>Neopterygii</taxon>
        <taxon>Teleostei</taxon>
        <taxon>Ostariophysi</taxon>
        <taxon>Cypriniformes</taxon>
        <taxon>Xenocyprididae</taxon>
        <taxon>Xenocypridinae</taxon>
        <taxon>Xenocypridinae incertae sedis</taxon>
        <taxon>Anabarilius</taxon>
    </lineage>
</organism>
<keyword evidence="2" id="KW-1133">Transmembrane helix</keyword>
<evidence type="ECO:0000256" key="2">
    <source>
        <dbReference type="SAM" id="Phobius"/>
    </source>
</evidence>
<evidence type="ECO:0000259" key="3">
    <source>
        <dbReference type="SMART" id="SM00408"/>
    </source>
</evidence>